<dbReference type="OrthoDB" id="2237472at2"/>
<keyword evidence="2" id="KW-1185">Reference proteome</keyword>
<dbReference type="Proteomes" id="UP000031563">
    <property type="component" value="Unassembled WGS sequence"/>
</dbReference>
<name>A0A0F5HRN6_BACTR</name>
<protein>
    <submittedName>
        <fullName evidence="1">Fructose-2,6-bisphosphatase</fullName>
    </submittedName>
</protein>
<dbReference type="Gene3D" id="3.40.50.1240">
    <property type="entry name" value="Phosphoglycerate mutase-like"/>
    <property type="match status" value="1"/>
</dbReference>
<evidence type="ECO:0000313" key="1">
    <source>
        <dbReference type="EMBL" id="KKB35680.1"/>
    </source>
</evidence>
<dbReference type="AlphaFoldDB" id="A0A0F5HRN6"/>
<dbReference type="SUPFAM" id="SSF53254">
    <property type="entry name" value="Phosphoglycerate mutase-like"/>
    <property type="match status" value="1"/>
</dbReference>
<accession>A0A0F5HRN6</accession>
<dbReference type="RefSeq" id="WP_039231371.1">
    <property type="nucleotide sequence ID" value="NZ_JWIR02000070.1"/>
</dbReference>
<organism evidence="1 2">
    <name type="scientific">Bacillus thermotolerans</name>
    <name type="common">Quasibacillus thermotolerans</name>
    <dbReference type="NCBI Taxonomy" id="1221996"/>
    <lineage>
        <taxon>Bacteria</taxon>
        <taxon>Bacillati</taxon>
        <taxon>Bacillota</taxon>
        <taxon>Bacilli</taxon>
        <taxon>Bacillales</taxon>
        <taxon>Bacillaceae</taxon>
        <taxon>Bacillus</taxon>
    </lineage>
</organism>
<evidence type="ECO:0000313" key="2">
    <source>
        <dbReference type="Proteomes" id="UP000031563"/>
    </source>
</evidence>
<dbReference type="CDD" id="cd07040">
    <property type="entry name" value="HP"/>
    <property type="match status" value="1"/>
</dbReference>
<comment type="caution">
    <text evidence="1">The sequence shown here is derived from an EMBL/GenBank/DDBJ whole genome shotgun (WGS) entry which is preliminary data.</text>
</comment>
<gene>
    <name evidence="1" type="ORF">QY95_03338</name>
</gene>
<proteinExistence type="predicted"/>
<dbReference type="EMBL" id="JWIR02000070">
    <property type="protein sequence ID" value="KKB35680.1"/>
    <property type="molecule type" value="Genomic_DNA"/>
</dbReference>
<reference evidence="1" key="1">
    <citation type="submission" date="2015-02" db="EMBL/GenBank/DDBJ databases">
        <title>Genome Assembly of Bacillaceae bacterium MTCC 8252.</title>
        <authorList>
            <person name="Verma A."/>
            <person name="Khatri I."/>
            <person name="Mual P."/>
            <person name="Subramanian S."/>
            <person name="Krishnamurthi S."/>
        </authorList>
    </citation>
    <scope>NUCLEOTIDE SEQUENCE [LARGE SCALE GENOMIC DNA]</scope>
    <source>
        <strain evidence="1">MTCC 8252</strain>
    </source>
</reference>
<accession>A0A0F5HKJ1</accession>
<dbReference type="STRING" id="1221996.QY95_03338"/>
<dbReference type="InterPro" id="IPR029033">
    <property type="entry name" value="His_PPase_superfam"/>
</dbReference>
<sequence>MKRLLLNSLREGGLILYVRHGEATIGRDWPKVDFRNCFTQRNLSEQGRRQAIYYGDILRYFKIPIQHPVSASPFCRTLETAQLAFGSANVKIDLFWVGAQKLNENLPSEERKRVLAHLQSILETKPAREKNKVIIAHSFPAGVGLGQIPNMGTVIIRPKGQGSGYEVVSRLSLSDLGTLES</sequence>